<keyword evidence="5" id="KW-1185">Reference proteome</keyword>
<dbReference type="Pfam" id="PF10545">
    <property type="entry name" value="MADF_DNA_bdg"/>
    <property type="match status" value="1"/>
</dbReference>
<evidence type="ECO:0000313" key="5">
    <source>
        <dbReference type="Proteomes" id="UP000887013"/>
    </source>
</evidence>
<dbReference type="PANTHER" id="PTHR12243">
    <property type="entry name" value="MADF DOMAIN TRANSCRIPTION FACTOR"/>
    <property type="match status" value="1"/>
</dbReference>
<feature type="region of interest" description="Disordered" evidence="1">
    <location>
        <begin position="146"/>
        <end position="182"/>
    </location>
</feature>
<feature type="compositionally biased region" description="Basic and acidic residues" evidence="1">
    <location>
        <begin position="146"/>
        <end position="156"/>
    </location>
</feature>
<evidence type="ECO:0000313" key="4">
    <source>
        <dbReference type="EMBL" id="GFT55777.1"/>
    </source>
</evidence>
<evidence type="ECO:0000259" key="2">
    <source>
        <dbReference type="PROSITE" id="PS50090"/>
    </source>
</evidence>
<organism evidence="4 5">
    <name type="scientific">Nephila pilipes</name>
    <name type="common">Giant wood spider</name>
    <name type="synonym">Nephila maculata</name>
    <dbReference type="NCBI Taxonomy" id="299642"/>
    <lineage>
        <taxon>Eukaryota</taxon>
        <taxon>Metazoa</taxon>
        <taxon>Ecdysozoa</taxon>
        <taxon>Arthropoda</taxon>
        <taxon>Chelicerata</taxon>
        <taxon>Arachnida</taxon>
        <taxon>Araneae</taxon>
        <taxon>Araneomorphae</taxon>
        <taxon>Entelegynae</taxon>
        <taxon>Araneoidea</taxon>
        <taxon>Nephilidae</taxon>
        <taxon>Nephila</taxon>
    </lineage>
</organism>
<evidence type="ECO:0000259" key="3">
    <source>
        <dbReference type="PROSITE" id="PS51029"/>
    </source>
</evidence>
<reference evidence="4" key="1">
    <citation type="submission" date="2020-08" db="EMBL/GenBank/DDBJ databases">
        <title>Multicomponent nature underlies the extraordinary mechanical properties of spider dragline silk.</title>
        <authorList>
            <person name="Kono N."/>
            <person name="Nakamura H."/>
            <person name="Mori M."/>
            <person name="Yoshida Y."/>
            <person name="Ohtoshi R."/>
            <person name="Malay A.D."/>
            <person name="Moran D.A.P."/>
            <person name="Tomita M."/>
            <person name="Numata K."/>
            <person name="Arakawa K."/>
        </authorList>
    </citation>
    <scope>NUCLEOTIDE SEQUENCE</scope>
</reference>
<dbReference type="Proteomes" id="UP000887013">
    <property type="component" value="Unassembled WGS sequence"/>
</dbReference>
<dbReference type="OrthoDB" id="6437189at2759"/>
<dbReference type="PROSITE" id="PS51029">
    <property type="entry name" value="MADF"/>
    <property type="match status" value="1"/>
</dbReference>
<evidence type="ECO:0000256" key="1">
    <source>
        <dbReference type="SAM" id="MobiDB-lite"/>
    </source>
</evidence>
<dbReference type="PROSITE" id="PS50090">
    <property type="entry name" value="MYB_LIKE"/>
    <property type="match status" value="1"/>
</dbReference>
<dbReference type="InterPro" id="IPR001005">
    <property type="entry name" value="SANT/Myb"/>
</dbReference>
<name>A0A8X6TX01_NEPPI</name>
<sequence>MFWTGVEDEILINFVKNHKALYNVKHKDYRKFQLKQHLWNNIGTTLKKSGTDCLKRWNYVRDYYIKRRGKPGSGSVGEAAKKRSDLLSFLDDISSSQRAIIANVVGDEISEHEIAIIEEKEGEEHATNKLFPKYEETEGMTDLHFTEGNHNKKDGANDSCARNEKRRKLSHSEERLQSQNERVQWKAAPHQNEMDEVDLYFKAMAKVVKRLPLYEQAQLRMQISTLIGNAELRALSGETGQYTSARRCSTPLNYRVSDESSNVSEILILSENDL</sequence>
<protein>
    <recommendedName>
        <fullName evidence="6">Transcription factor Adf-1</fullName>
    </recommendedName>
</protein>
<dbReference type="EMBL" id="BMAW01066631">
    <property type="protein sequence ID" value="GFT55777.1"/>
    <property type="molecule type" value="Genomic_DNA"/>
</dbReference>
<dbReference type="InterPro" id="IPR006578">
    <property type="entry name" value="MADF-dom"/>
</dbReference>
<comment type="caution">
    <text evidence="4">The sequence shown here is derived from an EMBL/GenBank/DDBJ whole genome shotgun (WGS) entry which is preliminary data.</text>
</comment>
<dbReference type="AlphaFoldDB" id="A0A8X6TX01"/>
<proteinExistence type="predicted"/>
<feature type="domain" description="Myb-like" evidence="2">
    <location>
        <begin position="1"/>
        <end position="61"/>
    </location>
</feature>
<dbReference type="InterPro" id="IPR039353">
    <property type="entry name" value="TF_Adf1"/>
</dbReference>
<dbReference type="PANTHER" id="PTHR12243:SF67">
    <property type="entry name" value="COREPRESSOR OF PANGOLIN, ISOFORM A-RELATED"/>
    <property type="match status" value="1"/>
</dbReference>
<evidence type="ECO:0008006" key="6">
    <source>
        <dbReference type="Google" id="ProtNLM"/>
    </source>
</evidence>
<feature type="domain" description="MADF" evidence="3">
    <location>
        <begin position="10"/>
        <end position="95"/>
    </location>
</feature>
<gene>
    <name evidence="4" type="primary">g.167379</name>
    <name evidence="4" type="ORF">NPIL_594031</name>
</gene>
<accession>A0A8X6TX01</accession>
<dbReference type="SMART" id="SM00595">
    <property type="entry name" value="MADF"/>
    <property type="match status" value="1"/>
</dbReference>